<accession>A0A6A3W7P8</accession>
<organism evidence="1 2">
    <name type="scientific">Phytophthora fragariae</name>
    <dbReference type="NCBI Taxonomy" id="53985"/>
    <lineage>
        <taxon>Eukaryota</taxon>
        <taxon>Sar</taxon>
        <taxon>Stramenopiles</taxon>
        <taxon>Oomycota</taxon>
        <taxon>Peronosporomycetes</taxon>
        <taxon>Peronosporales</taxon>
        <taxon>Peronosporaceae</taxon>
        <taxon>Phytophthora</taxon>
    </lineage>
</organism>
<proteinExistence type="predicted"/>
<protein>
    <submittedName>
        <fullName evidence="1">Uncharacterized protein</fullName>
    </submittedName>
</protein>
<reference evidence="1 2" key="1">
    <citation type="submission" date="2018-08" db="EMBL/GenBank/DDBJ databases">
        <title>Genomic investigation of the strawberry pathogen Phytophthora fragariae indicates pathogenicity is determined by transcriptional variation in three key races.</title>
        <authorList>
            <person name="Adams T.M."/>
            <person name="Armitage A.D."/>
            <person name="Sobczyk M.K."/>
            <person name="Bates H.J."/>
            <person name="Dunwell J.M."/>
            <person name="Nellist C.F."/>
            <person name="Harrison R.J."/>
        </authorList>
    </citation>
    <scope>NUCLEOTIDE SEQUENCE [LARGE SCALE GENOMIC DNA]</scope>
    <source>
        <strain evidence="1 2">NOV-27</strain>
    </source>
</reference>
<dbReference type="EMBL" id="QXGB01002810">
    <property type="protein sequence ID" value="KAE9174831.1"/>
    <property type="molecule type" value="Genomic_DNA"/>
</dbReference>
<name>A0A6A3W7P8_9STRA</name>
<evidence type="ECO:0000313" key="1">
    <source>
        <dbReference type="EMBL" id="KAE9174831.1"/>
    </source>
</evidence>
<dbReference type="Proteomes" id="UP000433483">
    <property type="component" value="Unassembled WGS sequence"/>
</dbReference>
<dbReference type="AlphaFoldDB" id="A0A6A3W7P8"/>
<keyword evidence="2" id="KW-1185">Reference proteome</keyword>
<dbReference type="OrthoDB" id="115973at2759"/>
<gene>
    <name evidence="1" type="ORF">PF005_g25677</name>
</gene>
<evidence type="ECO:0000313" key="2">
    <source>
        <dbReference type="Proteomes" id="UP000433483"/>
    </source>
</evidence>
<sequence length="88" mass="9226">MLCSAALRKGSRCAPARKQLSHLASAVLGSLECSALGPPGKYRAALLRGHPARVCYGYATSQPLAQMVLHSASCTYSPRNAAANPSKR</sequence>
<comment type="caution">
    <text evidence="1">The sequence shown here is derived from an EMBL/GenBank/DDBJ whole genome shotgun (WGS) entry which is preliminary data.</text>
</comment>